<dbReference type="STRING" id="1348632.GCA_001591745_00924"/>
<dbReference type="PROSITE" id="PS51071">
    <property type="entry name" value="HTH_RPIR"/>
    <property type="match status" value="1"/>
</dbReference>
<keyword evidence="3" id="KW-0804">Transcription</keyword>
<dbReference type="Proteomes" id="UP000242246">
    <property type="component" value="Unassembled WGS sequence"/>
</dbReference>
<organism evidence="6 7">
    <name type="scientific">Pseudolactococcus plantarum</name>
    <dbReference type="NCBI Taxonomy" id="1365"/>
    <lineage>
        <taxon>Bacteria</taxon>
        <taxon>Bacillati</taxon>
        <taxon>Bacillota</taxon>
        <taxon>Bacilli</taxon>
        <taxon>Lactobacillales</taxon>
        <taxon>Streptococcaceae</taxon>
        <taxon>Pseudolactococcus</taxon>
    </lineage>
</organism>
<comment type="caution">
    <text evidence="6">The sequence shown here is derived from an EMBL/GenBank/DDBJ whole genome shotgun (WGS) entry which is preliminary data.</text>
</comment>
<dbReference type="CDD" id="cd05013">
    <property type="entry name" value="SIS_RpiR"/>
    <property type="match status" value="1"/>
</dbReference>
<dbReference type="AlphaFoldDB" id="A0A2A5RZW5"/>
<accession>A0A2A5RZW5</accession>
<dbReference type="GO" id="GO:0097367">
    <property type="term" value="F:carbohydrate derivative binding"/>
    <property type="evidence" value="ECO:0007669"/>
    <property type="project" value="InterPro"/>
</dbReference>
<evidence type="ECO:0000313" key="7">
    <source>
        <dbReference type="Proteomes" id="UP000242246"/>
    </source>
</evidence>
<protein>
    <submittedName>
        <fullName evidence="6">Transcriptional regulator</fullName>
    </submittedName>
</protein>
<dbReference type="Gene3D" id="1.10.10.10">
    <property type="entry name" value="Winged helix-like DNA-binding domain superfamily/Winged helix DNA-binding domain"/>
    <property type="match status" value="1"/>
</dbReference>
<dbReference type="Gene3D" id="3.40.50.10490">
    <property type="entry name" value="Glucose-6-phosphate isomerase like protein, domain 1"/>
    <property type="match status" value="1"/>
</dbReference>
<dbReference type="SUPFAM" id="SSF53697">
    <property type="entry name" value="SIS domain"/>
    <property type="match status" value="1"/>
</dbReference>
<dbReference type="Pfam" id="PF01380">
    <property type="entry name" value="SIS"/>
    <property type="match status" value="1"/>
</dbReference>
<evidence type="ECO:0000259" key="5">
    <source>
        <dbReference type="PROSITE" id="PS51464"/>
    </source>
</evidence>
<dbReference type="PROSITE" id="PS51464">
    <property type="entry name" value="SIS"/>
    <property type="match status" value="1"/>
</dbReference>
<dbReference type="InterPro" id="IPR009057">
    <property type="entry name" value="Homeodomain-like_sf"/>
</dbReference>
<evidence type="ECO:0000256" key="3">
    <source>
        <dbReference type="ARBA" id="ARBA00023163"/>
    </source>
</evidence>
<evidence type="ECO:0000256" key="1">
    <source>
        <dbReference type="ARBA" id="ARBA00023015"/>
    </source>
</evidence>
<evidence type="ECO:0000259" key="4">
    <source>
        <dbReference type="PROSITE" id="PS51071"/>
    </source>
</evidence>
<dbReference type="GO" id="GO:0003700">
    <property type="term" value="F:DNA-binding transcription factor activity"/>
    <property type="evidence" value="ECO:0007669"/>
    <property type="project" value="InterPro"/>
</dbReference>
<feature type="domain" description="SIS" evidence="5">
    <location>
        <begin position="107"/>
        <end position="248"/>
    </location>
</feature>
<dbReference type="InterPro" id="IPR047640">
    <property type="entry name" value="RpiR-like"/>
</dbReference>
<keyword evidence="2" id="KW-0238">DNA-binding</keyword>
<dbReference type="GO" id="GO:0003677">
    <property type="term" value="F:DNA binding"/>
    <property type="evidence" value="ECO:0007669"/>
    <property type="project" value="UniProtKB-KW"/>
</dbReference>
<feature type="domain" description="HTH rpiR-type" evidence="4">
    <location>
        <begin position="1"/>
        <end position="61"/>
    </location>
</feature>
<evidence type="ECO:0000256" key="2">
    <source>
        <dbReference type="ARBA" id="ARBA00023125"/>
    </source>
</evidence>
<sequence length="269" mass="30188">MEKRIADYIFESGELLLEKSVQEASQAIGSSSASLVRFSRTLGYDGFSQFKQKLSIAYAMHVDNKDYFEEVSDSETPSSIKKKLKVRMNQMVETTNTALSDKTLLTVASCMEQAEIIYVYGIGASAIVAQDLSQKFSRIGKQVLFIQDPHLLVVDLSVEKERALFIGISMNGNTKEVVDIGFVSKQLQVPIVAITAKEDSNLGKLATHILHSISGENFQMRTAATMDLMAQLYVVDILFYLYLSEHFDQSYEKLQITRQAVELLQDQQK</sequence>
<dbReference type="SUPFAM" id="SSF46689">
    <property type="entry name" value="Homeodomain-like"/>
    <property type="match status" value="1"/>
</dbReference>
<dbReference type="EMBL" id="JXJX01000007">
    <property type="protein sequence ID" value="PCS06688.1"/>
    <property type="molecule type" value="Genomic_DNA"/>
</dbReference>
<keyword evidence="1" id="KW-0805">Transcription regulation</keyword>
<dbReference type="InterPro" id="IPR036388">
    <property type="entry name" value="WH-like_DNA-bd_sf"/>
</dbReference>
<evidence type="ECO:0000313" key="6">
    <source>
        <dbReference type="EMBL" id="PCS06688.1"/>
    </source>
</evidence>
<dbReference type="GO" id="GO:1901135">
    <property type="term" value="P:carbohydrate derivative metabolic process"/>
    <property type="evidence" value="ECO:0007669"/>
    <property type="project" value="InterPro"/>
</dbReference>
<name>A0A2A5RZW5_9LACT</name>
<dbReference type="InterPro" id="IPR000281">
    <property type="entry name" value="HTH_RpiR"/>
</dbReference>
<dbReference type="Pfam" id="PF01418">
    <property type="entry name" value="HTH_6"/>
    <property type="match status" value="1"/>
</dbReference>
<reference evidence="6 7" key="1">
    <citation type="submission" date="2014-12" db="EMBL/GenBank/DDBJ databases">
        <title>Draft genome sequences of 10 type strains of Lactococcus.</title>
        <authorList>
            <person name="Sun Z."/>
            <person name="Zhong Z."/>
            <person name="Liu W."/>
            <person name="Zhang W."/>
            <person name="Zhang H."/>
        </authorList>
    </citation>
    <scope>NUCLEOTIDE SEQUENCE [LARGE SCALE GENOMIC DNA]</scope>
    <source>
        <strain evidence="6 7">DSM 20686</strain>
    </source>
</reference>
<keyword evidence="7" id="KW-1185">Reference proteome</keyword>
<dbReference type="InterPro" id="IPR046348">
    <property type="entry name" value="SIS_dom_sf"/>
</dbReference>
<dbReference type="InterPro" id="IPR001347">
    <property type="entry name" value="SIS_dom"/>
</dbReference>
<dbReference type="PANTHER" id="PTHR30514:SF10">
    <property type="entry name" value="MURR_RPIR FAMILY TRANSCRIPTIONAL REGULATOR"/>
    <property type="match status" value="1"/>
</dbReference>
<gene>
    <name evidence="6" type="ORF">RU87_GL001541</name>
</gene>
<dbReference type="InterPro" id="IPR035472">
    <property type="entry name" value="RpiR-like_SIS"/>
</dbReference>
<proteinExistence type="predicted"/>
<dbReference type="PANTHER" id="PTHR30514">
    <property type="entry name" value="GLUCOKINASE"/>
    <property type="match status" value="1"/>
</dbReference>